<keyword evidence="5" id="KW-1185">Reference proteome</keyword>
<sequence>MKNTLSFETLLEDIKLCTDVINAKKILYQLFSSTPMLEKALDYCIKMHEGQFRKSGEPYSVHPILVACFVAYFAKDESMILAALLHDVVEDTECTQEELITMFGHSVGVLVEGLTKIVEIRGDNLASSNSNEKLRKSALTFRNMLMVSIEDSRVLLVKLCDRLHNMLTLDALKEAKQKRIAEETLMVYAPIAHRLGISSIKDYLEDLSFKYLMPEEFNQIAYYLKANNMQLQLTLNDFIDKIKELLRENNYIENEDYVIKKRIKHTYSIYLKMQRKGISIEEVLDLLGVRILVKEIKDCYIVLGILHVHFNPLASRFKDYIALPKQNGYQTLHTTLFDSQSIIEAQIRTFKMHETAELGIAAHWKYKNDKEDYKAVGWVSDLAKDNQEKDDELEFYEYAKDSLYVEDIAVYSPKGEIFTLPRGSTALDFAFEVHSQIGLKAKSAYINRIKSPLLTTLKNGDIVRIEIDDNAKPKFSWLDSVKTARAKAMIKTHYKQRMLAVEQKLATKLLQTIFKVSEDKINEWVSKDNLNKNLKKCANDNVILSHTVQTLQKNVKKFWIGRNYELKKQRLENLVIYSNYKITNIDFDYCCNPKRGDDIIAIKKNHCVSVHNKLCERANKLLDDDSVEVVFIKWSKFIPKNYKMIFSLENKKGALASLLNELVKLNINVLSINIEKNNDNLLEYFDMRLEIAEEQEIEFIKEKLKYKCKIYDFISSSDAYSKS</sequence>
<dbReference type="Gene3D" id="1.10.3210.10">
    <property type="entry name" value="Hypothetical protein af1432"/>
    <property type="match status" value="1"/>
</dbReference>
<dbReference type="SUPFAM" id="SSF55021">
    <property type="entry name" value="ACT-like"/>
    <property type="match status" value="1"/>
</dbReference>
<dbReference type="Pfam" id="PF02824">
    <property type="entry name" value="TGS"/>
    <property type="match status" value="1"/>
</dbReference>
<dbReference type="InterPro" id="IPR004811">
    <property type="entry name" value="RelA/Spo_fam"/>
</dbReference>
<dbReference type="Proteomes" id="UP000786183">
    <property type="component" value="Unassembled WGS sequence"/>
</dbReference>
<protein>
    <submittedName>
        <fullName evidence="4">Bifunctional (P)ppGpp synthetase/guanosine-3',5'-bis(Diphosphate) 3'-pyrophosphohydrolase</fullName>
    </submittedName>
</protein>
<gene>
    <name evidence="4" type="ORF">AVCANL283_05260</name>
</gene>
<evidence type="ECO:0000256" key="1">
    <source>
        <dbReference type="RuleBase" id="RU003847"/>
    </source>
</evidence>
<dbReference type="SMART" id="SM00954">
    <property type="entry name" value="RelA_SpoT"/>
    <property type="match status" value="1"/>
</dbReference>
<organism evidence="4 5">
    <name type="scientific">Campylobacter canadensis</name>
    <dbReference type="NCBI Taxonomy" id="449520"/>
    <lineage>
        <taxon>Bacteria</taxon>
        <taxon>Pseudomonadati</taxon>
        <taxon>Campylobacterota</taxon>
        <taxon>Epsilonproteobacteria</taxon>
        <taxon>Campylobacterales</taxon>
        <taxon>Campylobacteraceae</taxon>
        <taxon>Campylobacter</taxon>
    </lineage>
</organism>
<dbReference type="Gene3D" id="3.10.20.30">
    <property type="match status" value="1"/>
</dbReference>
<comment type="similarity">
    <text evidence="1">Belongs to the relA/spoT family.</text>
</comment>
<name>A0ABS7WRY4_9BACT</name>
<dbReference type="InterPro" id="IPR002912">
    <property type="entry name" value="ACT_dom"/>
</dbReference>
<dbReference type="InterPro" id="IPR007685">
    <property type="entry name" value="RelA_SpoT"/>
</dbReference>
<evidence type="ECO:0000313" key="5">
    <source>
        <dbReference type="Proteomes" id="UP000786183"/>
    </source>
</evidence>
<dbReference type="PANTHER" id="PTHR21262:SF36">
    <property type="entry name" value="BIFUNCTIONAL (P)PPGPP SYNTHASE_HYDROLASE SPOT"/>
    <property type="match status" value="1"/>
</dbReference>
<dbReference type="PROSITE" id="PS51671">
    <property type="entry name" value="ACT"/>
    <property type="match status" value="1"/>
</dbReference>
<dbReference type="RefSeq" id="WP_172233620.1">
    <property type="nucleotide sequence ID" value="NZ_CP035946.1"/>
</dbReference>
<dbReference type="Gene3D" id="3.30.460.10">
    <property type="entry name" value="Beta Polymerase, domain 2"/>
    <property type="match status" value="1"/>
</dbReference>
<evidence type="ECO:0000259" key="3">
    <source>
        <dbReference type="PROSITE" id="PS51671"/>
    </source>
</evidence>
<comment type="caution">
    <text evidence="4">The sequence shown here is derived from an EMBL/GenBank/DDBJ whole genome shotgun (WGS) entry which is preliminary data.</text>
</comment>
<dbReference type="SMART" id="SM00471">
    <property type="entry name" value="HDc"/>
    <property type="match status" value="1"/>
</dbReference>
<dbReference type="CDD" id="cd05399">
    <property type="entry name" value="NT_Rel-Spo_like"/>
    <property type="match status" value="1"/>
</dbReference>
<dbReference type="SUPFAM" id="SSF81301">
    <property type="entry name" value="Nucleotidyltransferase"/>
    <property type="match status" value="1"/>
</dbReference>
<keyword evidence="2" id="KW-0175">Coiled coil</keyword>
<dbReference type="InterPro" id="IPR003607">
    <property type="entry name" value="HD/PDEase_dom"/>
</dbReference>
<proteinExistence type="inferred from homology"/>
<dbReference type="InterPro" id="IPR045865">
    <property type="entry name" value="ACT-like_dom_sf"/>
</dbReference>
<feature type="domain" description="ACT" evidence="3">
    <location>
        <begin position="643"/>
        <end position="721"/>
    </location>
</feature>
<dbReference type="NCBIfam" id="TIGR00691">
    <property type="entry name" value="spoT_relA"/>
    <property type="match status" value="1"/>
</dbReference>
<dbReference type="Pfam" id="PF04607">
    <property type="entry name" value="RelA_SpoT"/>
    <property type="match status" value="1"/>
</dbReference>
<dbReference type="InterPro" id="IPR043519">
    <property type="entry name" value="NT_sf"/>
</dbReference>
<feature type="coiled-coil region" evidence="2">
    <location>
        <begin position="228"/>
        <end position="255"/>
    </location>
</feature>
<dbReference type="CDD" id="cd00077">
    <property type="entry name" value="HDc"/>
    <property type="match status" value="1"/>
</dbReference>
<comment type="function">
    <text evidence="1">In eubacteria ppGpp (guanosine 3'-diphosphate 5'-diphosphate) is a mediator of the stringent response that coordinates a variety of cellular activities in response to changes in nutritional abundance.</text>
</comment>
<evidence type="ECO:0000313" key="4">
    <source>
        <dbReference type="EMBL" id="MBZ7987509.1"/>
    </source>
</evidence>
<accession>A0ABS7WRY4</accession>
<dbReference type="SUPFAM" id="SSF109604">
    <property type="entry name" value="HD-domain/PDEase-like"/>
    <property type="match status" value="1"/>
</dbReference>
<reference evidence="4 5" key="1">
    <citation type="submission" date="2020-07" db="EMBL/GenBank/DDBJ databases">
        <title>Transfer of Campylobacter canadensis to the novel genus Avispirillum gen. nov., that also includes two novel species recovered from migratory waterfowl: Avispirillum anseris sp. nov. and Avispirillum brantae sp. nov.</title>
        <authorList>
            <person name="Miller W.G."/>
            <person name="Chapman M.H."/>
            <person name="Yee E."/>
            <person name="Inglis G.D."/>
        </authorList>
    </citation>
    <scope>NUCLEOTIDE SEQUENCE [LARGE SCALE GENOMIC DNA]</scope>
    <source>
        <strain evidence="4 5">L283</strain>
    </source>
</reference>
<evidence type="ECO:0000256" key="2">
    <source>
        <dbReference type="SAM" id="Coils"/>
    </source>
</evidence>
<dbReference type="InterPro" id="IPR004095">
    <property type="entry name" value="TGS"/>
</dbReference>
<dbReference type="CDD" id="cd02116">
    <property type="entry name" value="ACT"/>
    <property type="match status" value="1"/>
</dbReference>
<dbReference type="EMBL" id="JACGBB010000009">
    <property type="protein sequence ID" value="MBZ7987509.1"/>
    <property type="molecule type" value="Genomic_DNA"/>
</dbReference>
<dbReference type="PANTHER" id="PTHR21262">
    <property type="entry name" value="GUANOSINE-3',5'-BIS DIPHOSPHATE 3'-PYROPHOSPHOHYDROLASE"/>
    <property type="match status" value="1"/>
</dbReference>
<dbReference type="InterPro" id="IPR012675">
    <property type="entry name" value="Beta-grasp_dom_sf"/>
</dbReference>
<dbReference type="InterPro" id="IPR012676">
    <property type="entry name" value="TGS-like"/>
</dbReference>
<dbReference type="SUPFAM" id="SSF81271">
    <property type="entry name" value="TGS-like"/>
    <property type="match status" value="1"/>
</dbReference>
<dbReference type="Pfam" id="PF13328">
    <property type="entry name" value="HD_4"/>
    <property type="match status" value="1"/>
</dbReference>